<feature type="domain" description="Butirosin biosynthesis protein H N-terminal" evidence="1">
    <location>
        <begin position="28"/>
        <end position="157"/>
    </location>
</feature>
<evidence type="ECO:0000313" key="4">
    <source>
        <dbReference type="Proteomes" id="UP001597044"/>
    </source>
</evidence>
<dbReference type="InterPro" id="IPR032369">
    <property type="entry name" value="DUF4872"/>
</dbReference>
<protein>
    <submittedName>
        <fullName evidence="3">BtrH N-terminal domain-containing protein</fullName>
    </submittedName>
</protein>
<comment type="caution">
    <text evidence="3">The sequence shown here is derived from an EMBL/GenBank/DDBJ whole genome shotgun (WGS) entry which is preliminary data.</text>
</comment>
<dbReference type="RefSeq" id="WP_245953022.1">
    <property type="nucleotide sequence ID" value="NZ_JBHTIT010000001.1"/>
</dbReference>
<keyword evidence="4" id="KW-1185">Reference proteome</keyword>
<dbReference type="EMBL" id="JBHTIT010000001">
    <property type="protein sequence ID" value="MFD0949136.1"/>
    <property type="molecule type" value="Genomic_DNA"/>
</dbReference>
<evidence type="ECO:0000313" key="3">
    <source>
        <dbReference type="EMBL" id="MFD0949136.1"/>
    </source>
</evidence>
<dbReference type="InterPro" id="IPR026935">
    <property type="entry name" value="BtrH_N"/>
</dbReference>
<name>A0ABW3HCC5_9GAMM</name>
<accession>A0ABW3HCC5</accession>
<evidence type="ECO:0000259" key="1">
    <source>
        <dbReference type="Pfam" id="PF14399"/>
    </source>
</evidence>
<dbReference type="Proteomes" id="UP001597044">
    <property type="component" value="Unassembled WGS sequence"/>
</dbReference>
<reference evidence="4" key="1">
    <citation type="journal article" date="2019" name="Int. J. Syst. Evol. Microbiol.">
        <title>The Global Catalogue of Microorganisms (GCM) 10K type strain sequencing project: providing services to taxonomists for standard genome sequencing and annotation.</title>
        <authorList>
            <consortium name="The Broad Institute Genomics Platform"/>
            <consortium name="The Broad Institute Genome Sequencing Center for Infectious Disease"/>
            <person name="Wu L."/>
            <person name="Ma J."/>
        </authorList>
    </citation>
    <scope>NUCLEOTIDE SEQUENCE [LARGE SCALE GENOMIC DNA]</scope>
    <source>
        <strain evidence="4">CCUG 63419</strain>
    </source>
</reference>
<sequence>MQFVGAGEMLGATGSTRQIQHCHRPGWHCGSSAIRDLLEFHGLDLTEAFCFGLGAGLGITYVEIPDSATPFIVHVRSMGFEESVFSTLGVPFAWSSYTDKQAATADLHEALRDGVPALLLTDIYHLPYFGSSTHFPGHAIVAWQLNEARDEVLVSDTERPELISVPAASLADARFSTSPPFVHYGNLFAPRSLKVTVSAEQVRAAIIANARALAEGNRNSGLSALDTWIELLPRWRAEENWRWLLRFAYQVIEKRGTGGAGFRAMYVDFLLEAGVMLPAVHTANLVGLMQCSATAWSELAALLKMASESDVFPIREIEAAIIRVKLHETQYVHQVISRF</sequence>
<gene>
    <name evidence="3" type="ORF">ACFQ0F_01795</name>
</gene>
<dbReference type="Pfam" id="PF16169">
    <property type="entry name" value="DUF4872"/>
    <property type="match status" value="1"/>
</dbReference>
<feature type="domain" description="DUF4872" evidence="2">
    <location>
        <begin position="169"/>
        <end position="334"/>
    </location>
</feature>
<dbReference type="Pfam" id="PF14399">
    <property type="entry name" value="BtrH_N"/>
    <property type="match status" value="1"/>
</dbReference>
<organism evidence="3 4">
    <name type="scientific">Paraperlucidibaca wandonensis</name>
    <dbReference type="NCBI Taxonomy" id="1268273"/>
    <lineage>
        <taxon>Bacteria</taxon>
        <taxon>Pseudomonadati</taxon>
        <taxon>Pseudomonadota</taxon>
        <taxon>Gammaproteobacteria</taxon>
        <taxon>Moraxellales</taxon>
        <taxon>Moraxellaceae</taxon>
        <taxon>Paraperlucidibaca</taxon>
    </lineage>
</organism>
<evidence type="ECO:0000259" key="2">
    <source>
        <dbReference type="Pfam" id="PF16169"/>
    </source>
</evidence>
<proteinExistence type="predicted"/>